<keyword evidence="3" id="KW-1133">Transmembrane helix</keyword>
<feature type="domain" description="LytR/CpsA/Psr regulator C-terminal" evidence="5">
    <location>
        <begin position="375"/>
        <end position="461"/>
    </location>
</feature>
<comment type="caution">
    <text evidence="6">The sequence shown here is derived from an EMBL/GenBank/DDBJ whole genome shotgun (WGS) entry which is preliminary data.</text>
</comment>
<accession>A0ABV0JX44</accession>
<dbReference type="InterPro" id="IPR050922">
    <property type="entry name" value="LytR/CpsA/Psr_CW_biosynth"/>
</dbReference>
<dbReference type="InterPro" id="IPR027381">
    <property type="entry name" value="LytR/CpsA/Psr_C"/>
</dbReference>
<feature type="region of interest" description="Disordered" evidence="2">
    <location>
        <begin position="1"/>
        <end position="44"/>
    </location>
</feature>
<feature type="compositionally biased region" description="Acidic residues" evidence="2">
    <location>
        <begin position="28"/>
        <end position="40"/>
    </location>
</feature>
<dbReference type="PANTHER" id="PTHR33392:SF6">
    <property type="entry name" value="POLYISOPRENYL-TEICHOIC ACID--PEPTIDOGLYCAN TEICHOIC ACID TRANSFERASE TAGU"/>
    <property type="match status" value="1"/>
</dbReference>
<dbReference type="InterPro" id="IPR004474">
    <property type="entry name" value="LytR_CpsA_psr"/>
</dbReference>
<sequence length="467" mass="51599">MEESIKQPQTSVGQESSNGSDNEQVYPDTEDVNSDATEEVPSDRGGLGRRLLWIGAVVLTATVSATVGATLALITPLSPIISSNAPGQNSLNDTWGKGFQYRLARPVNILVMGIDRLNDSPDNSPDAFTGNSDTMLLLRLDPTDHSVKMLSIPRDTRVEIPGVGAQKINQANVHGGSALAAKVVSGTLNNVPIDRYVRVTTDAFGELVNLVGGVEVFVPTQMSYEDKTQKLKIDLSPGWQTLNGDQAQQFARFRQDQYGDIGRVQRQQALLKALRQRFTNPTVLAQLPKLIQVMWKYIDTNLSLEEMLALASFGINLEQDDYKMVLLPGRFSDPKEYIASYWILDEVGKDRIVREYFDQQTTVSEVETSRSLSNLRIAIQNATGEPGVSNRFAKYLADKGFTNIYIVQDWPDQESQTQIIVQQGDLRKAADLKRVLGVGHIEAASIGDLESDITLRIGEDWLNTVKD</sequence>
<evidence type="ECO:0000256" key="2">
    <source>
        <dbReference type="SAM" id="MobiDB-lite"/>
    </source>
</evidence>
<keyword evidence="3" id="KW-0812">Transmembrane</keyword>
<feature type="transmembrane region" description="Helical" evidence="3">
    <location>
        <begin position="51"/>
        <end position="74"/>
    </location>
</feature>
<protein>
    <submittedName>
        <fullName evidence="6">LCP family protein</fullName>
    </submittedName>
</protein>
<dbReference type="EMBL" id="JAMPKK010000096">
    <property type="protein sequence ID" value="MEP0867938.1"/>
    <property type="molecule type" value="Genomic_DNA"/>
</dbReference>
<evidence type="ECO:0000313" key="6">
    <source>
        <dbReference type="EMBL" id="MEP0867938.1"/>
    </source>
</evidence>
<dbReference type="RefSeq" id="WP_190428158.1">
    <property type="nucleotide sequence ID" value="NZ_JAMPKK010000096.1"/>
</dbReference>
<feature type="domain" description="Cell envelope-related transcriptional attenuator" evidence="4">
    <location>
        <begin position="131"/>
        <end position="278"/>
    </location>
</feature>
<evidence type="ECO:0000259" key="4">
    <source>
        <dbReference type="Pfam" id="PF03816"/>
    </source>
</evidence>
<evidence type="ECO:0000256" key="3">
    <source>
        <dbReference type="SAM" id="Phobius"/>
    </source>
</evidence>
<dbReference type="Gene3D" id="3.30.70.2390">
    <property type="match status" value="1"/>
</dbReference>
<dbReference type="Pfam" id="PF13399">
    <property type="entry name" value="LytR_C"/>
    <property type="match status" value="1"/>
</dbReference>
<feature type="compositionally biased region" description="Polar residues" evidence="2">
    <location>
        <begin position="1"/>
        <end position="23"/>
    </location>
</feature>
<evidence type="ECO:0000256" key="1">
    <source>
        <dbReference type="ARBA" id="ARBA00006068"/>
    </source>
</evidence>
<dbReference type="Gene3D" id="3.40.630.190">
    <property type="entry name" value="LCP protein"/>
    <property type="match status" value="1"/>
</dbReference>
<keyword evidence="3" id="KW-0472">Membrane</keyword>
<proteinExistence type="inferred from homology"/>
<dbReference type="NCBIfam" id="TIGR00350">
    <property type="entry name" value="lytR_cpsA_psr"/>
    <property type="match status" value="1"/>
</dbReference>
<evidence type="ECO:0000259" key="5">
    <source>
        <dbReference type="Pfam" id="PF13399"/>
    </source>
</evidence>
<reference evidence="6 7" key="1">
    <citation type="submission" date="2022-04" db="EMBL/GenBank/DDBJ databases">
        <title>Positive selection, recombination, and allopatry shape intraspecific diversity of widespread and dominant cyanobacteria.</title>
        <authorList>
            <person name="Wei J."/>
            <person name="Shu W."/>
            <person name="Hu C."/>
        </authorList>
    </citation>
    <scope>NUCLEOTIDE SEQUENCE [LARGE SCALE GENOMIC DNA]</scope>
    <source>
        <strain evidence="6 7">GB2-A5</strain>
    </source>
</reference>
<comment type="similarity">
    <text evidence="1">Belongs to the LytR/CpsA/Psr (LCP) family.</text>
</comment>
<gene>
    <name evidence="6" type="ORF">NDI37_26205</name>
</gene>
<keyword evidence="7" id="KW-1185">Reference proteome</keyword>
<dbReference type="Pfam" id="PF03816">
    <property type="entry name" value="LytR_cpsA_psr"/>
    <property type="match status" value="1"/>
</dbReference>
<name>A0ABV0JX44_9CYAN</name>
<dbReference type="Proteomes" id="UP001442494">
    <property type="component" value="Unassembled WGS sequence"/>
</dbReference>
<organism evidence="6 7">
    <name type="scientific">Funiculus sociatus GB2-A5</name>
    <dbReference type="NCBI Taxonomy" id="2933946"/>
    <lineage>
        <taxon>Bacteria</taxon>
        <taxon>Bacillati</taxon>
        <taxon>Cyanobacteriota</taxon>
        <taxon>Cyanophyceae</taxon>
        <taxon>Coleofasciculales</taxon>
        <taxon>Coleofasciculaceae</taxon>
        <taxon>Funiculus</taxon>
    </lineage>
</organism>
<evidence type="ECO:0000313" key="7">
    <source>
        <dbReference type="Proteomes" id="UP001442494"/>
    </source>
</evidence>
<dbReference type="PANTHER" id="PTHR33392">
    <property type="entry name" value="POLYISOPRENYL-TEICHOIC ACID--PEPTIDOGLYCAN TEICHOIC ACID TRANSFERASE TAGU"/>
    <property type="match status" value="1"/>
</dbReference>